<protein>
    <recommendedName>
        <fullName evidence="2">DNA repair protein RecO</fullName>
    </recommendedName>
    <alternativeName>
        <fullName evidence="6">Recombination protein O</fullName>
    </alternativeName>
</protein>
<comment type="caution">
    <text evidence="8">The sequence shown here is derived from an EMBL/GenBank/DDBJ whole genome shotgun (WGS) entry which is preliminary data.</text>
</comment>
<evidence type="ECO:0000256" key="6">
    <source>
        <dbReference type="ARBA" id="ARBA00033409"/>
    </source>
</evidence>
<dbReference type="InterPro" id="IPR022572">
    <property type="entry name" value="DNA_rep/recomb_RecO_N"/>
</dbReference>
<evidence type="ECO:0000256" key="3">
    <source>
        <dbReference type="ARBA" id="ARBA00022763"/>
    </source>
</evidence>
<gene>
    <name evidence="8" type="ORF">CARN1_1898</name>
</gene>
<dbReference type="InterPro" id="IPR042242">
    <property type="entry name" value="RecO_C"/>
</dbReference>
<accession>E6PC28</accession>
<name>E6PC28_9ZZZZ</name>
<keyword evidence="5" id="KW-0234">DNA repair</keyword>
<dbReference type="PANTHER" id="PTHR33991:SF1">
    <property type="entry name" value="DNA REPAIR PROTEIN RECO"/>
    <property type="match status" value="1"/>
</dbReference>
<dbReference type="NCBIfam" id="TIGR00613">
    <property type="entry name" value="reco"/>
    <property type="match status" value="1"/>
</dbReference>
<feature type="domain" description="DNA replication/recombination mediator RecO N-terminal" evidence="7">
    <location>
        <begin position="8"/>
        <end position="78"/>
    </location>
</feature>
<dbReference type="Gene3D" id="6.20.220.20">
    <property type="entry name" value="Recombination protein O, zinc-binding domain"/>
    <property type="match status" value="1"/>
</dbReference>
<evidence type="ECO:0000313" key="8">
    <source>
        <dbReference type="EMBL" id="CBH74011.1"/>
    </source>
</evidence>
<evidence type="ECO:0000256" key="1">
    <source>
        <dbReference type="ARBA" id="ARBA00007452"/>
    </source>
</evidence>
<evidence type="ECO:0000259" key="7">
    <source>
        <dbReference type="Pfam" id="PF11967"/>
    </source>
</evidence>
<dbReference type="HAMAP" id="MF_00201">
    <property type="entry name" value="RecO"/>
    <property type="match status" value="1"/>
</dbReference>
<dbReference type="Pfam" id="PF11967">
    <property type="entry name" value="RecO_N"/>
    <property type="match status" value="1"/>
</dbReference>
<dbReference type="GO" id="GO:0043590">
    <property type="term" value="C:bacterial nucleoid"/>
    <property type="evidence" value="ECO:0007669"/>
    <property type="project" value="TreeGrafter"/>
</dbReference>
<proteinExistence type="inferred from homology"/>
<dbReference type="Gene3D" id="1.20.1440.120">
    <property type="entry name" value="Recombination protein O, C-terminal domain"/>
    <property type="match status" value="1"/>
</dbReference>
<evidence type="ECO:0000256" key="5">
    <source>
        <dbReference type="ARBA" id="ARBA00023204"/>
    </source>
</evidence>
<keyword evidence="4" id="KW-0233">DNA recombination</keyword>
<evidence type="ECO:0000256" key="4">
    <source>
        <dbReference type="ARBA" id="ARBA00023172"/>
    </source>
</evidence>
<dbReference type="SUPFAM" id="SSF57863">
    <property type="entry name" value="ArfGap/RecO-like zinc finger"/>
    <property type="match status" value="1"/>
</dbReference>
<dbReference type="InterPro" id="IPR012340">
    <property type="entry name" value="NA-bd_OB-fold"/>
</dbReference>
<evidence type="ECO:0000256" key="2">
    <source>
        <dbReference type="ARBA" id="ARBA00021310"/>
    </source>
</evidence>
<reference evidence="8" key="1">
    <citation type="submission" date="2009-10" db="EMBL/GenBank/DDBJ databases">
        <title>Diversity of trophic interactions inside an arsenic-rich microbial ecosystem.</title>
        <authorList>
            <person name="Bertin P.N."/>
            <person name="Heinrich-Salmeron A."/>
            <person name="Pelletier E."/>
            <person name="Goulhen-Chollet F."/>
            <person name="Arsene-Ploetze F."/>
            <person name="Gallien S."/>
            <person name="Calteau A."/>
            <person name="Vallenet D."/>
            <person name="Casiot C."/>
            <person name="Chane-Woon-Ming B."/>
            <person name="Giloteaux L."/>
            <person name="Barakat M."/>
            <person name="Bonnefoy V."/>
            <person name="Bruneel O."/>
            <person name="Chandler M."/>
            <person name="Cleiss J."/>
            <person name="Duran R."/>
            <person name="Elbaz-Poulichet F."/>
            <person name="Fonknechten N."/>
            <person name="Lauga B."/>
            <person name="Mornico D."/>
            <person name="Ortet P."/>
            <person name="Schaeffer C."/>
            <person name="Siguier P."/>
            <person name="Alexander Thil Smith A."/>
            <person name="Van Dorsselaer A."/>
            <person name="Weissenbach J."/>
            <person name="Medigue C."/>
            <person name="Le Paslier D."/>
        </authorList>
    </citation>
    <scope>NUCLEOTIDE SEQUENCE</scope>
</reference>
<dbReference type="PANTHER" id="PTHR33991">
    <property type="entry name" value="DNA REPAIR PROTEIN RECO"/>
    <property type="match status" value="1"/>
</dbReference>
<dbReference type="InterPro" id="IPR003717">
    <property type="entry name" value="RecO"/>
</dbReference>
<dbReference type="Pfam" id="PF02565">
    <property type="entry name" value="RecO_C"/>
    <property type="match status" value="1"/>
</dbReference>
<dbReference type="AlphaFoldDB" id="E6PC28"/>
<dbReference type="GO" id="GO:0006310">
    <property type="term" value="P:DNA recombination"/>
    <property type="evidence" value="ECO:0007669"/>
    <property type="project" value="UniProtKB-KW"/>
</dbReference>
<dbReference type="SUPFAM" id="SSF50249">
    <property type="entry name" value="Nucleic acid-binding proteins"/>
    <property type="match status" value="1"/>
</dbReference>
<dbReference type="EMBL" id="CABL01000001">
    <property type="protein sequence ID" value="CBH74011.1"/>
    <property type="molecule type" value="Genomic_DNA"/>
</dbReference>
<keyword evidence="3" id="KW-0227">DNA damage</keyword>
<dbReference type="GO" id="GO:0006302">
    <property type="term" value="P:double-strand break repair"/>
    <property type="evidence" value="ECO:0007669"/>
    <property type="project" value="TreeGrafter"/>
</dbReference>
<dbReference type="Gene3D" id="2.40.50.140">
    <property type="entry name" value="Nucleic acid-binding proteins"/>
    <property type="match status" value="1"/>
</dbReference>
<comment type="similarity">
    <text evidence="1">Belongs to the RecO family.</text>
</comment>
<dbReference type="InterPro" id="IPR037278">
    <property type="entry name" value="ARFGAP/RecO"/>
</dbReference>
<sequence length="248" mass="27281">MSGEERSYRALAVVLGARPLGEADRIVRMLTREFGKLDAVAKGARRPKSRIGGRLEIAGRVEMMLHRGRSLDVIVSAEERSQRWTALVEPERFAVASLALERVDVLCEPGEPVPEIFDLLDSTLEAVAKSERPHRFIARYSLRLLDLLGSMPPAERCCLCSDMLEDRSWLDASEGGILDAKCRRPHREEIALDPEDRANFAALGRERGAGAAVEARPQAAAAIEALIAHYCARPLRVSALPGYAYGPV</sequence>
<organism evidence="8">
    <name type="scientific">mine drainage metagenome</name>
    <dbReference type="NCBI Taxonomy" id="410659"/>
    <lineage>
        <taxon>unclassified sequences</taxon>
        <taxon>metagenomes</taxon>
        <taxon>ecological metagenomes</taxon>
    </lineage>
</organism>